<dbReference type="OrthoDB" id="7847692at2759"/>
<name>A0A6P4J7S8_DROKI</name>
<protein>
    <recommendedName>
        <fullName evidence="3">39S ribosomal protein L52, mitochondrial</fullName>
    </recommendedName>
</protein>
<dbReference type="AlphaFoldDB" id="A0A6P4J7S8"/>
<dbReference type="Proteomes" id="UP001652661">
    <property type="component" value="Chromosome 3R"/>
</dbReference>
<keyword evidence="1" id="KW-1185">Reference proteome</keyword>
<dbReference type="OMA" id="YILGWEY"/>
<dbReference type="RefSeq" id="XP_017031134.1">
    <property type="nucleotide sequence ID" value="XM_017175645.3"/>
</dbReference>
<reference evidence="2" key="1">
    <citation type="submission" date="2025-08" db="UniProtKB">
        <authorList>
            <consortium name="RefSeq"/>
        </authorList>
    </citation>
    <scope>IDENTIFICATION</scope>
    <source>
        <strain evidence="2">14028-0561.14</strain>
        <tissue evidence="2">Whole fly</tissue>
    </source>
</reference>
<proteinExistence type="predicted"/>
<accession>A0A6P4J7S8</accession>
<evidence type="ECO:0000313" key="2">
    <source>
        <dbReference type="RefSeq" id="XP_017031134.1"/>
    </source>
</evidence>
<evidence type="ECO:0008006" key="3">
    <source>
        <dbReference type="Google" id="ProtNLM"/>
    </source>
</evidence>
<evidence type="ECO:0000313" key="1">
    <source>
        <dbReference type="Proteomes" id="UP001652661"/>
    </source>
</evidence>
<dbReference type="GeneID" id="108080779"/>
<organism evidence="1 2">
    <name type="scientific">Drosophila kikkawai</name>
    <name type="common">Fruit fly</name>
    <dbReference type="NCBI Taxonomy" id="30033"/>
    <lineage>
        <taxon>Eukaryota</taxon>
        <taxon>Metazoa</taxon>
        <taxon>Ecdysozoa</taxon>
        <taxon>Arthropoda</taxon>
        <taxon>Hexapoda</taxon>
        <taxon>Insecta</taxon>
        <taxon>Pterygota</taxon>
        <taxon>Neoptera</taxon>
        <taxon>Endopterygota</taxon>
        <taxon>Diptera</taxon>
        <taxon>Brachycera</taxon>
        <taxon>Muscomorpha</taxon>
        <taxon>Ephydroidea</taxon>
        <taxon>Drosophilidae</taxon>
        <taxon>Drosophila</taxon>
        <taxon>Sophophora</taxon>
    </lineage>
</organism>
<sequence length="134" mass="15769">MTSGPKIWSRSLLIRARDHGGAILPPAKRPEPIPELCEDGNVMGLLLGWEYGRKWLERREDILRHRAMVSKFGRIPPDFEWWLNQRRPLLVRQQRFRKKTDARKVITAFNVAKELREAQNRKVKESLAKTQPYA</sequence>
<gene>
    <name evidence="2" type="primary">LOC108080779</name>
</gene>